<feature type="region of interest" description="Disordered" evidence="1">
    <location>
        <begin position="65"/>
        <end position="86"/>
    </location>
</feature>
<proteinExistence type="predicted"/>
<sequence>LSAPTPTVPPKSGASAFPDTTSIHVALPPLDRDAVRASISPSDAPLGTPSVSSIHVALPPLDRDAVGASISPSDAPSGAPSVSSIHVALPPSDRDAVSGSISHLTGMLDHVTALADLENDNEDLYFPRAGEKKGVLGCNPAPADLILALRAIDSAEPGCNPFRDQQAAHASAQIARLADKSVPTGVL</sequence>
<evidence type="ECO:0000313" key="3">
    <source>
        <dbReference type="Proteomes" id="UP000486351"/>
    </source>
</evidence>
<accession>A0A6G0PYJ5</accession>
<dbReference type="Proteomes" id="UP000486351">
    <property type="component" value="Unassembled WGS sequence"/>
</dbReference>
<evidence type="ECO:0000313" key="2">
    <source>
        <dbReference type="EMBL" id="KAE9261375.1"/>
    </source>
</evidence>
<dbReference type="AlphaFoldDB" id="A0A6G0PYJ5"/>
<feature type="compositionally biased region" description="Polar residues" evidence="1">
    <location>
        <begin position="70"/>
        <end position="84"/>
    </location>
</feature>
<name>A0A6G0PYJ5_9STRA</name>
<organism evidence="2 3">
    <name type="scientific">Phytophthora fragariae</name>
    <dbReference type="NCBI Taxonomy" id="53985"/>
    <lineage>
        <taxon>Eukaryota</taxon>
        <taxon>Sar</taxon>
        <taxon>Stramenopiles</taxon>
        <taxon>Oomycota</taxon>
        <taxon>Peronosporomycetes</taxon>
        <taxon>Peronosporales</taxon>
        <taxon>Peronosporaceae</taxon>
        <taxon>Phytophthora</taxon>
    </lineage>
</organism>
<evidence type="ECO:0000256" key="1">
    <source>
        <dbReference type="SAM" id="MobiDB-lite"/>
    </source>
</evidence>
<protein>
    <submittedName>
        <fullName evidence="2">Uncharacterized protein</fullName>
    </submittedName>
</protein>
<dbReference type="EMBL" id="QXFY01010299">
    <property type="protein sequence ID" value="KAE9261375.1"/>
    <property type="molecule type" value="Genomic_DNA"/>
</dbReference>
<feature type="non-terminal residue" evidence="2">
    <location>
        <position position="1"/>
    </location>
</feature>
<gene>
    <name evidence="2" type="ORF">PF008_g32866</name>
</gene>
<feature type="region of interest" description="Disordered" evidence="1">
    <location>
        <begin position="1"/>
        <end position="20"/>
    </location>
</feature>
<reference evidence="2 3" key="1">
    <citation type="submission" date="2018-09" db="EMBL/GenBank/DDBJ databases">
        <title>Genomic investigation of the strawberry pathogen Phytophthora fragariae indicates pathogenicity is determined by transcriptional variation in three key races.</title>
        <authorList>
            <person name="Adams T.M."/>
            <person name="Armitage A.D."/>
            <person name="Sobczyk M.K."/>
            <person name="Bates H.J."/>
            <person name="Dunwell J.M."/>
            <person name="Nellist C.F."/>
            <person name="Harrison R.J."/>
        </authorList>
    </citation>
    <scope>NUCLEOTIDE SEQUENCE [LARGE SCALE GENOMIC DNA]</scope>
    <source>
        <strain evidence="2 3">NOV-77</strain>
    </source>
</reference>
<comment type="caution">
    <text evidence="2">The sequence shown here is derived from an EMBL/GenBank/DDBJ whole genome shotgun (WGS) entry which is preliminary data.</text>
</comment>